<keyword evidence="3" id="KW-0479">Metal-binding</keyword>
<dbReference type="EMBL" id="VYZC01001738">
    <property type="protein sequence ID" value="NWT07247.1"/>
    <property type="molecule type" value="Genomic_DNA"/>
</dbReference>
<evidence type="ECO:0000256" key="6">
    <source>
        <dbReference type="ARBA" id="ARBA00022833"/>
    </source>
</evidence>
<dbReference type="InterPro" id="IPR050758">
    <property type="entry name" value="Znf_C2H2-type"/>
</dbReference>
<evidence type="ECO:0000256" key="2">
    <source>
        <dbReference type="ARBA" id="ARBA00004123"/>
    </source>
</evidence>
<evidence type="ECO:0000256" key="9">
    <source>
        <dbReference type="PROSITE-ProRule" id="PRU00042"/>
    </source>
</evidence>
<evidence type="ECO:0000256" key="3">
    <source>
        <dbReference type="ARBA" id="ARBA00022723"/>
    </source>
</evidence>
<dbReference type="GO" id="GO:0005634">
    <property type="term" value="C:nucleus"/>
    <property type="evidence" value="ECO:0007669"/>
    <property type="project" value="UniProtKB-SubCell"/>
</dbReference>
<organism evidence="12 13">
    <name type="scientific">Mionectes macconnelli</name>
    <name type="common">McConnell's flycatcher</name>
    <dbReference type="NCBI Taxonomy" id="254557"/>
    <lineage>
        <taxon>Eukaryota</taxon>
        <taxon>Metazoa</taxon>
        <taxon>Chordata</taxon>
        <taxon>Craniata</taxon>
        <taxon>Vertebrata</taxon>
        <taxon>Euteleostomi</taxon>
        <taxon>Archelosauria</taxon>
        <taxon>Archosauria</taxon>
        <taxon>Dinosauria</taxon>
        <taxon>Saurischia</taxon>
        <taxon>Theropoda</taxon>
        <taxon>Coelurosauria</taxon>
        <taxon>Aves</taxon>
        <taxon>Neognathae</taxon>
        <taxon>Neoaves</taxon>
        <taxon>Telluraves</taxon>
        <taxon>Australaves</taxon>
        <taxon>Passeriformes</taxon>
        <taxon>Tyrannidae</taxon>
        <taxon>Mionectes</taxon>
    </lineage>
</organism>
<dbReference type="PANTHER" id="PTHR23234:SF8">
    <property type="entry name" value="C2H2-TYPE DOMAIN-CONTAINING PROTEIN"/>
    <property type="match status" value="1"/>
</dbReference>
<comment type="function">
    <text evidence="1">May be involved in transcriptional regulation.</text>
</comment>
<evidence type="ECO:0000256" key="8">
    <source>
        <dbReference type="ARBA" id="ARBA00023242"/>
    </source>
</evidence>
<dbReference type="Proteomes" id="UP000525714">
    <property type="component" value="Unassembled WGS sequence"/>
</dbReference>
<dbReference type="PROSITE" id="PS50157">
    <property type="entry name" value="ZINC_FINGER_C2H2_2"/>
    <property type="match status" value="1"/>
</dbReference>
<keyword evidence="7" id="KW-0238">DNA-binding</keyword>
<name>A0A7K5KMP9_9TYRA</name>
<feature type="compositionally biased region" description="Low complexity" evidence="10">
    <location>
        <begin position="1"/>
        <end position="12"/>
    </location>
</feature>
<evidence type="ECO:0000256" key="7">
    <source>
        <dbReference type="ARBA" id="ARBA00023125"/>
    </source>
</evidence>
<dbReference type="GO" id="GO:0003677">
    <property type="term" value="F:DNA binding"/>
    <property type="evidence" value="ECO:0007669"/>
    <property type="project" value="UniProtKB-KW"/>
</dbReference>
<evidence type="ECO:0000313" key="13">
    <source>
        <dbReference type="Proteomes" id="UP000525714"/>
    </source>
</evidence>
<feature type="region of interest" description="Disordered" evidence="10">
    <location>
        <begin position="1"/>
        <end position="22"/>
    </location>
</feature>
<sequence>SLSRSSDLVVSDQAPSREEPSRYLECGKNFSHNSDLLKHQHIHAGEWPYTCRECGK</sequence>
<keyword evidence="8" id="KW-0539">Nucleus</keyword>
<feature type="non-terminal residue" evidence="12">
    <location>
        <position position="1"/>
    </location>
</feature>
<evidence type="ECO:0000259" key="11">
    <source>
        <dbReference type="PROSITE" id="PS50157"/>
    </source>
</evidence>
<dbReference type="Gene3D" id="3.30.160.60">
    <property type="entry name" value="Classic Zinc Finger"/>
    <property type="match status" value="1"/>
</dbReference>
<dbReference type="AlphaFoldDB" id="A0A7K5KMP9"/>
<evidence type="ECO:0000256" key="1">
    <source>
        <dbReference type="ARBA" id="ARBA00003767"/>
    </source>
</evidence>
<evidence type="ECO:0000256" key="10">
    <source>
        <dbReference type="SAM" id="MobiDB-lite"/>
    </source>
</evidence>
<keyword evidence="6" id="KW-0862">Zinc</keyword>
<reference evidence="12 13" key="1">
    <citation type="submission" date="2019-09" db="EMBL/GenBank/DDBJ databases">
        <title>Bird 10,000 Genomes (B10K) Project - Family phase.</title>
        <authorList>
            <person name="Zhang G."/>
        </authorList>
    </citation>
    <scope>NUCLEOTIDE SEQUENCE [LARGE SCALE GENOMIC DNA]</scope>
    <source>
        <strain evidence="12">B10K-DU-003-16</strain>
        <tissue evidence="12">Mixed tissue sample</tissue>
    </source>
</reference>
<comment type="subcellular location">
    <subcellularLocation>
        <location evidence="2">Nucleus</location>
    </subcellularLocation>
</comment>
<evidence type="ECO:0000256" key="4">
    <source>
        <dbReference type="ARBA" id="ARBA00022737"/>
    </source>
</evidence>
<evidence type="ECO:0000256" key="5">
    <source>
        <dbReference type="ARBA" id="ARBA00022771"/>
    </source>
</evidence>
<gene>
    <name evidence="12" type="primary">Znf629_1</name>
    <name evidence="12" type="ORF">MIOMAC_R10401</name>
</gene>
<dbReference type="InterPro" id="IPR013087">
    <property type="entry name" value="Znf_C2H2_type"/>
</dbReference>
<dbReference type="PANTHER" id="PTHR23234">
    <property type="entry name" value="ZNF44 PROTEIN"/>
    <property type="match status" value="1"/>
</dbReference>
<dbReference type="InterPro" id="IPR036236">
    <property type="entry name" value="Znf_C2H2_sf"/>
</dbReference>
<proteinExistence type="predicted"/>
<dbReference type="FunFam" id="3.30.160.60:FF:002107">
    <property type="entry name" value="Zinc finger protein 484"/>
    <property type="match status" value="1"/>
</dbReference>
<protein>
    <submittedName>
        <fullName evidence="12">ZN629 protein</fullName>
    </submittedName>
</protein>
<comment type="caution">
    <text evidence="12">The sequence shown here is derived from an EMBL/GenBank/DDBJ whole genome shotgun (WGS) entry which is preliminary data.</text>
</comment>
<feature type="non-terminal residue" evidence="12">
    <location>
        <position position="56"/>
    </location>
</feature>
<keyword evidence="5 9" id="KW-0863">Zinc-finger</keyword>
<accession>A0A7K5KMP9</accession>
<keyword evidence="4" id="KW-0677">Repeat</keyword>
<evidence type="ECO:0000313" key="12">
    <source>
        <dbReference type="EMBL" id="NWT07247.1"/>
    </source>
</evidence>
<dbReference type="SUPFAM" id="SSF57667">
    <property type="entry name" value="beta-beta-alpha zinc fingers"/>
    <property type="match status" value="1"/>
</dbReference>
<keyword evidence="13" id="KW-1185">Reference proteome</keyword>
<feature type="domain" description="C2H2-type" evidence="11">
    <location>
        <begin position="25"/>
        <end position="48"/>
    </location>
</feature>
<dbReference type="GO" id="GO:0008270">
    <property type="term" value="F:zinc ion binding"/>
    <property type="evidence" value="ECO:0007669"/>
    <property type="project" value="UniProtKB-KW"/>
</dbReference>